<dbReference type="AlphaFoldDB" id="A0AAN9RD25"/>
<gene>
    <name evidence="2" type="ORF">VNO80_09976</name>
</gene>
<keyword evidence="3" id="KW-1185">Reference proteome</keyword>
<evidence type="ECO:0000313" key="2">
    <source>
        <dbReference type="EMBL" id="KAK7367956.1"/>
    </source>
</evidence>
<accession>A0AAN9RD25</accession>
<comment type="caution">
    <text evidence="2">The sequence shown here is derived from an EMBL/GenBank/DDBJ whole genome shotgun (WGS) entry which is preliminary data.</text>
</comment>
<protein>
    <submittedName>
        <fullName evidence="2">Uncharacterized protein</fullName>
    </submittedName>
</protein>
<dbReference type="EMBL" id="JAYMYR010000004">
    <property type="protein sequence ID" value="KAK7367956.1"/>
    <property type="molecule type" value="Genomic_DNA"/>
</dbReference>
<keyword evidence="1" id="KW-0472">Membrane</keyword>
<sequence>MQTFHTRRKSSACGDVGLSSLPYIACLISSTYLTITALELMGLFLSTIYLIQTDSTLALTGKQWSFLKYHKQTKGVVTVEK</sequence>
<keyword evidence="1" id="KW-0812">Transmembrane</keyword>
<proteinExistence type="predicted"/>
<dbReference type="Proteomes" id="UP001374584">
    <property type="component" value="Unassembled WGS sequence"/>
</dbReference>
<keyword evidence="1" id="KW-1133">Transmembrane helix</keyword>
<evidence type="ECO:0000313" key="3">
    <source>
        <dbReference type="Proteomes" id="UP001374584"/>
    </source>
</evidence>
<reference evidence="2 3" key="1">
    <citation type="submission" date="2024-01" db="EMBL/GenBank/DDBJ databases">
        <title>The genomes of 5 underutilized Papilionoideae crops provide insights into root nodulation and disease resistanc.</title>
        <authorList>
            <person name="Jiang F."/>
        </authorList>
    </citation>
    <scope>NUCLEOTIDE SEQUENCE [LARGE SCALE GENOMIC DNA]</scope>
    <source>
        <strain evidence="2">JINMINGXINNONG_FW02</strain>
        <tissue evidence="2">Leaves</tissue>
    </source>
</reference>
<feature type="transmembrane region" description="Helical" evidence="1">
    <location>
        <begin position="21"/>
        <end position="51"/>
    </location>
</feature>
<evidence type="ECO:0000256" key="1">
    <source>
        <dbReference type="SAM" id="Phobius"/>
    </source>
</evidence>
<organism evidence="2 3">
    <name type="scientific">Phaseolus coccineus</name>
    <name type="common">Scarlet runner bean</name>
    <name type="synonym">Phaseolus multiflorus</name>
    <dbReference type="NCBI Taxonomy" id="3886"/>
    <lineage>
        <taxon>Eukaryota</taxon>
        <taxon>Viridiplantae</taxon>
        <taxon>Streptophyta</taxon>
        <taxon>Embryophyta</taxon>
        <taxon>Tracheophyta</taxon>
        <taxon>Spermatophyta</taxon>
        <taxon>Magnoliopsida</taxon>
        <taxon>eudicotyledons</taxon>
        <taxon>Gunneridae</taxon>
        <taxon>Pentapetalae</taxon>
        <taxon>rosids</taxon>
        <taxon>fabids</taxon>
        <taxon>Fabales</taxon>
        <taxon>Fabaceae</taxon>
        <taxon>Papilionoideae</taxon>
        <taxon>50 kb inversion clade</taxon>
        <taxon>NPAAA clade</taxon>
        <taxon>indigoferoid/millettioid clade</taxon>
        <taxon>Phaseoleae</taxon>
        <taxon>Phaseolus</taxon>
    </lineage>
</organism>
<name>A0AAN9RD25_PHACN</name>